<protein>
    <submittedName>
        <fullName evidence="2">Amidohydrolase 2</fullName>
    </submittedName>
</protein>
<feature type="domain" description="Amidohydrolase-related" evidence="1">
    <location>
        <begin position="270"/>
        <end position="365"/>
    </location>
</feature>
<reference evidence="2" key="2">
    <citation type="journal article" date="2023" name="IMA Fungus">
        <title>Comparative genomic study of the Penicillium genus elucidates a diverse pangenome and 15 lateral gene transfer events.</title>
        <authorList>
            <person name="Petersen C."/>
            <person name="Sorensen T."/>
            <person name="Nielsen M.R."/>
            <person name="Sondergaard T.E."/>
            <person name="Sorensen J.L."/>
            <person name="Fitzpatrick D.A."/>
            <person name="Frisvad J.C."/>
            <person name="Nielsen K.L."/>
        </authorList>
    </citation>
    <scope>NUCLEOTIDE SEQUENCE</scope>
    <source>
        <strain evidence="2">IBT 22155</strain>
    </source>
</reference>
<reference evidence="2" key="1">
    <citation type="submission" date="2022-11" db="EMBL/GenBank/DDBJ databases">
        <authorList>
            <person name="Petersen C."/>
        </authorList>
    </citation>
    <scope>NUCLEOTIDE SEQUENCE</scope>
    <source>
        <strain evidence="2">IBT 22155</strain>
    </source>
</reference>
<proteinExistence type="predicted"/>
<name>A0A9W9KXB1_9EURO</name>
<comment type="caution">
    <text evidence="2">The sequence shown here is derived from an EMBL/GenBank/DDBJ whole genome shotgun (WGS) entry which is preliminary data.</text>
</comment>
<gene>
    <name evidence="2" type="ORF">N7515_007991</name>
</gene>
<dbReference type="Proteomes" id="UP001149079">
    <property type="component" value="Unassembled WGS sequence"/>
</dbReference>
<evidence type="ECO:0000259" key="1">
    <source>
        <dbReference type="Pfam" id="PF04909"/>
    </source>
</evidence>
<dbReference type="InterPro" id="IPR032466">
    <property type="entry name" value="Metal_Hydrolase"/>
</dbReference>
<sequence>MSNFDEQDLNHVIWTQPSIDHHAHHLLNREAALNPDMTTRAPLGAIVSANYDSSDNIEQTIPVRWAMCQLHEHYESCNYRCDDFKYSWDELQARHDRFVREDYGGLIEASLKGTHVLFLDDPIPEEVEDLIPSSGYDSFTTVPTKRIAHIEGMAAAQILEMVRSEPRPDETVWSNFRQRFQNALREAMEDPKVVAFKTDICHRTGLDVDPYPSDDATLGVSLLRVLDSGTTRSGFQVNDKPLCDWLVQQTLQAISYSRREPAKPLHFETGLEPGFYFAGGEANLVRANPAFLQPLIAKYPQVPIVLLHAAYPYTREAVYLAHICNNVYLDLSVVFPKVSQGGQEKVLRECLDVLPPTRLLWSSGGREQPESYYLATYQFRKVLALVLWCYVKNLDLTIKAAGDAAVGILFGNANKLYGLGFDTPVLREFTEGIEHRANRFG</sequence>
<dbReference type="PANTHER" id="PTHR43383:SF2">
    <property type="entry name" value="AMIDOHYDROLASE 2 FAMILY PROTEIN"/>
    <property type="match status" value="1"/>
</dbReference>
<organism evidence="2 3">
    <name type="scientific">Penicillium bovifimosum</name>
    <dbReference type="NCBI Taxonomy" id="126998"/>
    <lineage>
        <taxon>Eukaryota</taxon>
        <taxon>Fungi</taxon>
        <taxon>Dikarya</taxon>
        <taxon>Ascomycota</taxon>
        <taxon>Pezizomycotina</taxon>
        <taxon>Eurotiomycetes</taxon>
        <taxon>Eurotiomycetidae</taxon>
        <taxon>Eurotiales</taxon>
        <taxon>Aspergillaceae</taxon>
        <taxon>Penicillium</taxon>
    </lineage>
</organism>
<dbReference type="Gene3D" id="3.20.20.140">
    <property type="entry name" value="Metal-dependent hydrolases"/>
    <property type="match status" value="1"/>
</dbReference>
<dbReference type="OrthoDB" id="3364440at2759"/>
<dbReference type="AlphaFoldDB" id="A0A9W9KXB1"/>
<dbReference type="EMBL" id="JAPQKL010000006">
    <property type="protein sequence ID" value="KAJ5124166.1"/>
    <property type="molecule type" value="Genomic_DNA"/>
</dbReference>
<dbReference type="InterPro" id="IPR006680">
    <property type="entry name" value="Amidohydro-rel"/>
</dbReference>
<evidence type="ECO:0000313" key="2">
    <source>
        <dbReference type="EMBL" id="KAJ5124166.1"/>
    </source>
</evidence>
<keyword evidence="3" id="KW-1185">Reference proteome</keyword>
<dbReference type="Pfam" id="PF04909">
    <property type="entry name" value="Amidohydro_2"/>
    <property type="match status" value="1"/>
</dbReference>
<accession>A0A9W9KXB1</accession>
<evidence type="ECO:0000313" key="3">
    <source>
        <dbReference type="Proteomes" id="UP001149079"/>
    </source>
</evidence>
<dbReference type="GeneID" id="81407905"/>
<dbReference type="RefSeq" id="XP_056518565.1">
    <property type="nucleotide sequence ID" value="XM_056668735.1"/>
</dbReference>
<dbReference type="SUPFAM" id="SSF51556">
    <property type="entry name" value="Metallo-dependent hydrolases"/>
    <property type="match status" value="1"/>
</dbReference>
<dbReference type="GO" id="GO:0016787">
    <property type="term" value="F:hydrolase activity"/>
    <property type="evidence" value="ECO:0007669"/>
    <property type="project" value="InterPro"/>
</dbReference>
<dbReference type="PANTHER" id="PTHR43383">
    <property type="entry name" value="NODULIN 6"/>
    <property type="match status" value="1"/>
</dbReference>